<dbReference type="RefSeq" id="WP_145671383.1">
    <property type="nucleotide sequence ID" value="NZ_VIWO01000006.1"/>
</dbReference>
<dbReference type="PIRSF" id="PIRSF000294">
    <property type="entry name" value="Cytochrome-c_peroxidase"/>
    <property type="match status" value="1"/>
</dbReference>
<evidence type="ECO:0000256" key="3">
    <source>
        <dbReference type="ARBA" id="ARBA00022723"/>
    </source>
</evidence>
<evidence type="ECO:0000256" key="9">
    <source>
        <dbReference type="PIRSR" id="PIRSR000294-2"/>
    </source>
</evidence>
<comment type="subcellular location">
    <subcellularLocation>
        <location evidence="1">Periplasm</location>
    </subcellularLocation>
</comment>
<keyword evidence="2 8" id="KW-0349">Heme</keyword>
<sequence length="357" mass="39976">MNKRWLLRWFGLAALLFTGSRWLPVPEPYVPVYPANFGNRLNIPADNPLTKEGVLLGRMLFYEPLLSANNKVSCGSCHQQQRAFTDGKKFSTGIDSIPTERNSMSLANLLWVRHFFWDGRAESLEQQALTPLTALHEMGQPLDISAAKLRRSQRYAALFNAAFGNSNITGDQIIKALAQFERTLISANAPYDHYLAGKYQLSPAAERGMQLFMNAPDPGKKIRGANCAHCHGSPKLYMELFHNNGLDSLPLDPGREKLTGLAADRGRFRIPTLRNIALTAPYMHDGRFGTLEEVLDHYSEHIIQSPSLSPVLRNTSNDMNGTSLKLSRSEQKDIIAFLHLLTDSTFINNSQFSNPFN</sequence>
<comment type="cofactor">
    <cofactor evidence="8">
        <name>heme</name>
        <dbReference type="ChEBI" id="CHEBI:30413"/>
    </cofactor>
    <text evidence="8">Binds 2 heme groups.</text>
</comment>
<evidence type="ECO:0000256" key="4">
    <source>
        <dbReference type="ARBA" id="ARBA00022729"/>
    </source>
</evidence>
<evidence type="ECO:0000259" key="10">
    <source>
        <dbReference type="PROSITE" id="PS51007"/>
    </source>
</evidence>
<dbReference type="PANTHER" id="PTHR30600:SF10">
    <property type="entry name" value="BLL6722 PROTEIN"/>
    <property type="match status" value="1"/>
</dbReference>
<protein>
    <submittedName>
        <fullName evidence="11">Cytochrome c peroxidase</fullName>
    </submittedName>
</protein>
<feature type="domain" description="Cytochrome c" evidence="10">
    <location>
        <begin position="203"/>
        <end position="342"/>
    </location>
</feature>
<evidence type="ECO:0000256" key="5">
    <source>
        <dbReference type="ARBA" id="ARBA00022764"/>
    </source>
</evidence>
<dbReference type="InterPro" id="IPR051395">
    <property type="entry name" value="Cytochrome_c_Peroxidase/MauG"/>
</dbReference>
<dbReference type="InterPro" id="IPR009056">
    <property type="entry name" value="Cyt_c-like_dom"/>
</dbReference>
<dbReference type="PROSITE" id="PS51007">
    <property type="entry name" value="CYTC"/>
    <property type="match status" value="1"/>
</dbReference>
<accession>A0A561PLG9</accession>
<dbReference type="Pfam" id="PF03150">
    <property type="entry name" value="CCP_MauG"/>
    <property type="match status" value="1"/>
</dbReference>
<dbReference type="SUPFAM" id="SSF46626">
    <property type="entry name" value="Cytochrome c"/>
    <property type="match status" value="2"/>
</dbReference>
<evidence type="ECO:0000256" key="1">
    <source>
        <dbReference type="ARBA" id="ARBA00004418"/>
    </source>
</evidence>
<evidence type="ECO:0000256" key="7">
    <source>
        <dbReference type="ARBA" id="ARBA00023004"/>
    </source>
</evidence>
<evidence type="ECO:0000256" key="6">
    <source>
        <dbReference type="ARBA" id="ARBA00023002"/>
    </source>
</evidence>
<feature type="binding site" description="axial binding residue" evidence="9">
    <location>
        <position position="231"/>
    </location>
    <ligand>
        <name>heme c</name>
        <dbReference type="ChEBI" id="CHEBI:61717"/>
        <label>2</label>
    </ligand>
    <ligandPart>
        <name>Fe</name>
        <dbReference type="ChEBI" id="CHEBI:18248"/>
    </ligandPart>
</feature>
<dbReference type="Proteomes" id="UP000320811">
    <property type="component" value="Unassembled WGS sequence"/>
</dbReference>
<gene>
    <name evidence="11" type="ORF">FHW36_106181</name>
</gene>
<dbReference type="GO" id="GO:0020037">
    <property type="term" value="F:heme binding"/>
    <property type="evidence" value="ECO:0007669"/>
    <property type="project" value="InterPro"/>
</dbReference>
<dbReference type="GO" id="GO:0009055">
    <property type="term" value="F:electron transfer activity"/>
    <property type="evidence" value="ECO:0007669"/>
    <property type="project" value="InterPro"/>
</dbReference>
<comment type="PTM">
    <text evidence="8">Binds 2 heme groups per subunit.</text>
</comment>
<dbReference type="PANTHER" id="PTHR30600">
    <property type="entry name" value="CYTOCHROME C PEROXIDASE-RELATED"/>
    <property type="match status" value="1"/>
</dbReference>
<feature type="binding site" description="axial binding residue" evidence="9">
    <location>
        <position position="78"/>
    </location>
    <ligand>
        <name>heme c</name>
        <dbReference type="ChEBI" id="CHEBI:61717"/>
        <label>1</label>
    </ligand>
    <ligandPart>
        <name>Fe</name>
        <dbReference type="ChEBI" id="CHEBI:18248"/>
    </ligandPart>
</feature>
<organism evidence="11 12">
    <name type="scientific">Chitinophaga polysaccharea</name>
    <dbReference type="NCBI Taxonomy" id="1293035"/>
    <lineage>
        <taxon>Bacteria</taxon>
        <taxon>Pseudomonadati</taxon>
        <taxon>Bacteroidota</taxon>
        <taxon>Chitinophagia</taxon>
        <taxon>Chitinophagales</taxon>
        <taxon>Chitinophagaceae</taxon>
        <taxon>Chitinophaga</taxon>
    </lineage>
</organism>
<reference evidence="11 12" key="1">
    <citation type="submission" date="2019-06" db="EMBL/GenBank/DDBJ databases">
        <title>Sorghum-associated microbial communities from plants grown in Nebraska, USA.</title>
        <authorList>
            <person name="Schachtman D."/>
        </authorList>
    </citation>
    <scope>NUCLEOTIDE SEQUENCE [LARGE SCALE GENOMIC DNA]</scope>
    <source>
        <strain evidence="11 12">1209</strain>
    </source>
</reference>
<evidence type="ECO:0000313" key="11">
    <source>
        <dbReference type="EMBL" id="TWF38958.1"/>
    </source>
</evidence>
<feature type="binding site" description="covalent" evidence="8">
    <location>
        <position position="230"/>
    </location>
    <ligand>
        <name>heme c</name>
        <dbReference type="ChEBI" id="CHEBI:61717"/>
        <label>2</label>
    </ligand>
</feature>
<dbReference type="InterPro" id="IPR036909">
    <property type="entry name" value="Cyt_c-like_dom_sf"/>
</dbReference>
<keyword evidence="7 9" id="KW-0408">Iron</keyword>
<evidence type="ECO:0000256" key="2">
    <source>
        <dbReference type="ARBA" id="ARBA00022617"/>
    </source>
</evidence>
<keyword evidence="5" id="KW-0574">Periplasm</keyword>
<keyword evidence="6" id="KW-0560">Oxidoreductase</keyword>
<dbReference type="GO" id="GO:0004130">
    <property type="term" value="F:cytochrome-c peroxidase activity"/>
    <property type="evidence" value="ECO:0007669"/>
    <property type="project" value="TreeGrafter"/>
</dbReference>
<evidence type="ECO:0000313" key="12">
    <source>
        <dbReference type="Proteomes" id="UP000320811"/>
    </source>
</evidence>
<feature type="binding site" description="covalent" evidence="8">
    <location>
        <position position="227"/>
    </location>
    <ligand>
        <name>heme c</name>
        <dbReference type="ChEBI" id="CHEBI:61717"/>
        <label>2</label>
    </ligand>
</feature>
<feature type="binding site" description="covalent" evidence="8">
    <location>
        <position position="74"/>
    </location>
    <ligand>
        <name>heme c</name>
        <dbReference type="ChEBI" id="CHEBI:61717"/>
        <label>1</label>
    </ligand>
</feature>
<proteinExistence type="predicted"/>
<keyword evidence="12" id="KW-1185">Reference proteome</keyword>
<feature type="binding site" description="covalent" evidence="8">
    <location>
        <position position="77"/>
    </location>
    <ligand>
        <name>heme c</name>
        <dbReference type="ChEBI" id="CHEBI:61717"/>
        <label>1</label>
    </ligand>
</feature>
<dbReference type="InterPro" id="IPR026259">
    <property type="entry name" value="MauG/Cytc_peroxidase"/>
</dbReference>
<dbReference type="OrthoDB" id="9805202at2"/>
<name>A0A561PLG9_9BACT</name>
<keyword evidence="11" id="KW-0575">Peroxidase</keyword>
<dbReference type="AlphaFoldDB" id="A0A561PLG9"/>
<dbReference type="EMBL" id="VIWO01000006">
    <property type="protein sequence ID" value="TWF38958.1"/>
    <property type="molecule type" value="Genomic_DNA"/>
</dbReference>
<keyword evidence="4" id="KW-0732">Signal</keyword>
<dbReference type="InterPro" id="IPR004852">
    <property type="entry name" value="Di-haem_cyt_c_peroxidsae"/>
</dbReference>
<keyword evidence="3 9" id="KW-0479">Metal-binding</keyword>
<comment type="caution">
    <text evidence="11">The sequence shown here is derived from an EMBL/GenBank/DDBJ whole genome shotgun (WGS) entry which is preliminary data.</text>
</comment>
<evidence type="ECO:0000256" key="8">
    <source>
        <dbReference type="PIRSR" id="PIRSR000294-1"/>
    </source>
</evidence>
<dbReference type="Gene3D" id="1.10.760.10">
    <property type="entry name" value="Cytochrome c-like domain"/>
    <property type="match status" value="2"/>
</dbReference>
<dbReference type="GO" id="GO:0042597">
    <property type="term" value="C:periplasmic space"/>
    <property type="evidence" value="ECO:0007669"/>
    <property type="project" value="UniProtKB-SubCell"/>
</dbReference>
<dbReference type="GO" id="GO:0046872">
    <property type="term" value="F:metal ion binding"/>
    <property type="evidence" value="ECO:0007669"/>
    <property type="project" value="UniProtKB-KW"/>
</dbReference>